<gene>
    <name evidence="2" type="ORF">TS85_19290</name>
</gene>
<keyword evidence="1" id="KW-0472">Membrane</keyword>
<dbReference type="InterPro" id="IPR029044">
    <property type="entry name" value="Nucleotide-diphossugar_trans"/>
</dbReference>
<organism evidence="2 3">
    <name type="scientific">Sphingomonas hengshuiensis</name>
    <dbReference type="NCBI Taxonomy" id="1609977"/>
    <lineage>
        <taxon>Bacteria</taxon>
        <taxon>Pseudomonadati</taxon>
        <taxon>Pseudomonadota</taxon>
        <taxon>Alphaproteobacteria</taxon>
        <taxon>Sphingomonadales</taxon>
        <taxon>Sphingomonadaceae</taxon>
        <taxon>Sphingomonas</taxon>
    </lineage>
</organism>
<dbReference type="KEGG" id="sphi:TS85_19290"/>
<protein>
    <recommendedName>
        <fullName evidence="4">Glycosyl transferase family 2</fullName>
    </recommendedName>
</protein>
<dbReference type="AlphaFoldDB" id="A0A7U5CV60"/>
<evidence type="ECO:0000256" key="1">
    <source>
        <dbReference type="SAM" id="Phobius"/>
    </source>
</evidence>
<name>A0A7U5CV60_9SPHN</name>
<feature type="transmembrane region" description="Helical" evidence="1">
    <location>
        <begin position="15"/>
        <end position="35"/>
    </location>
</feature>
<dbReference type="OrthoDB" id="5294733at2"/>
<proteinExistence type="predicted"/>
<evidence type="ECO:0008006" key="4">
    <source>
        <dbReference type="Google" id="ProtNLM"/>
    </source>
</evidence>
<dbReference type="Proteomes" id="UP000032300">
    <property type="component" value="Chromosome"/>
</dbReference>
<reference evidence="2 3" key="2">
    <citation type="submission" date="2015-02" db="EMBL/GenBank/DDBJ databases">
        <title>The complete genome of Sphingomonas hengshuiensis sp. WHSC-8 isolated from soil of Hengshui Lake.</title>
        <authorList>
            <person name="Wei S."/>
            <person name="Guo J."/>
            <person name="Su C."/>
            <person name="Wu R."/>
            <person name="Zhang Z."/>
            <person name="Liang K."/>
            <person name="Li H."/>
            <person name="Wang T."/>
            <person name="Liu H."/>
            <person name="Zhang C."/>
            <person name="Li Z."/>
            <person name="Wang Q."/>
            <person name="Meng J."/>
        </authorList>
    </citation>
    <scope>NUCLEOTIDE SEQUENCE [LARGE SCALE GENOMIC DNA]</scope>
    <source>
        <strain evidence="2 3">WHSC-8</strain>
    </source>
</reference>
<keyword evidence="1" id="KW-0812">Transmembrane</keyword>
<sequence length="242" mass="25638">MLTAAIDAAVREATLFAALGFLVGGLDDLLVDILYAMRRLRGLVRLGARAADAGAGEIVQAAGRIAIFVPAWDESAVIGAMLRSALARFGATDFALYVGTYPNDPATIAAVAEVATGDPRVRLVIGAVPGPTTKADCLNALWRALLRDEAAEGFTALAIVLHDAEDVVHPRELEVYAHGMRLFDAVQLPVLPLPHPRSRFVSGHYGDEFAEANCALTVQFPNVGHQLCAASLLGRTRGPLFT</sequence>
<keyword evidence="1" id="KW-1133">Transmembrane helix</keyword>
<accession>A0A7U5CV60</accession>
<evidence type="ECO:0000313" key="2">
    <source>
        <dbReference type="EMBL" id="AJP74658.1"/>
    </source>
</evidence>
<reference evidence="2 3" key="1">
    <citation type="journal article" date="2015" name="Int. J. Syst. Evol. Microbiol.">
        <title>Sphingomonas hengshuiensis sp. nov., isolated from lake wetland.</title>
        <authorList>
            <person name="Wei S."/>
            <person name="Wang T."/>
            <person name="Liu H."/>
            <person name="Zhang C."/>
            <person name="Guo J."/>
            <person name="Wang Q."/>
            <person name="Liang K."/>
            <person name="Zhang Z."/>
        </authorList>
    </citation>
    <scope>NUCLEOTIDE SEQUENCE [LARGE SCALE GENOMIC DNA]</scope>
    <source>
        <strain evidence="2 3">WHSC-8</strain>
    </source>
</reference>
<dbReference type="Pfam" id="PF13641">
    <property type="entry name" value="Glyco_tranf_2_3"/>
    <property type="match status" value="1"/>
</dbReference>
<evidence type="ECO:0000313" key="3">
    <source>
        <dbReference type="Proteomes" id="UP000032300"/>
    </source>
</evidence>
<dbReference type="SUPFAM" id="SSF53448">
    <property type="entry name" value="Nucleotide-diphospho-sugar transferases"/>
    <property type="match status" value="1"/>
</dbReference>
<keyword evidence="3" id="KW-1185">Reference proteome</keyword>
<dbReference type="EMBL" id="CP010836">
    <property type="protein sequence ID" value="AJP74658.1"/>
    <property type="molecule type" value="Genomic_DNA"/>
</dbReference>